<organism evidence="1 2">
    <name type="scientific">Bacillus mobilis</name>
    <dbReference type="NCBI Taxonomy" id="2026190"/>
    <lineage>
        <taxon>Bacteria</taxon>
        <taxon>Bacillati</taxon>
        <taxon>Bacillota</taxon>
        <taxon>Bacilli</taxon>
        <taxon>Bacillales</taxon>
        <taxon>Bacillaceae</taxon>
        <taxon>Bacillus</taxon>
        <taxon>Bacillus cereus group</taxon>
    </lineage>
</organism>
<proteinExistence type="predicted"/>
<dbReference type="EMBL" id="FWZD01000024">
    <property type="protein sequence ID" value="SMD67893.1"/>
    <property type="molecule type" value="Genomic_DNA"/>
</dbReference>
<evidence type="ECO:0000313" key="1">
    <source>
        <dbReference type="EMBL" id="SMD67893.1"/>
    </source>
</evidence>
<name>A0A1Y5YXX8_9BACI</name>
<dbReference type="AlphaFoldDB" id="A0A1Y5YXX8"/>
<dbReference type="RefSeq" id="WP_000417842.1">
    <property type="nucleotide sequence ID" value="NZ_FWZD01000024.1"/>
</dbReference>
<reference evidence="2" key="1">
    <citation type="submission" date="2017-04" db="EMBL/GenBank/DDBJ databases">
        <authorList>
            <person name="Criscuolo A."/>
        </authorList>
    </citation>
    <scope>NUCLEOTIDE SEQUENCE [LARGE SCALE GENOMIC DNA]</scope>
</reference>
<accession>A0A1Y5YXX8</accession>
<sequence>MELCIELAYAEEKVKGMSRKCVLAIEHFEVWDDVWEHPTHDSEIQQLLYLPIKYKCWGKGIKKRS</sequence>
<protein>
    <submittedName>
        <fullName evidence="1">Uncharacterized protein</fullName>
    </submittedName>
</protein>
<gene>
    <name evidence="1" type="ORF">BACERE00185_00268</name>
</gene>
<dbReference type="Proteomes" id="UP000194439">
    <property type="component" value="Unassembled WGS sequence"/>
</dbReference>
<evidence type="ECO:0000313" key="2">
    <source>
        <dbReference type="Proteomes" id="UP000194439"/>
    </source>
</evidence>